<dbReference type="GeneID" id="68357741"/>
<reference evidence="1" key="1">
    <citation type="submission" date="2021-09" db="EMBL/GenBank/DDBJ databases">
        <title>A high-quality genome of the endoparasitic fungus Hirsutella rhossiliensis with a comparison of Hirsutella genomes reveals transposable elements contributing to genome size variation.</title>
        <authorList>
            <person name="Lin R."/>
            <person name="Jiao Y."/>
            <person name="Sun X."/>
            <person name="Ling J."/>
            <person name="Xie B."/>
            <person name="Cheng X."/>
        </authorList>
    </citation>
    <scope>NUCLEOTIDE SEQUENCE</scope>
    <source>
        <strain evidence="1">HR02</strain>
    </source>
</reference>
<organism evidence="1 2">
    <name type="scientific">Hirsutella rhossiliensis</name>
    <dbReference type="NCBI Taxonomy" id="111463"/>
    <lineage>
        <taxon>Eukaryota</taxon>
        <taxon>Fungi</taxon>
        <taxon>Dikarya</taxon>
        <taxon>Ascomycota</taxon>
        <taxon>Pezizomycotina</taxon>
        <taxon>Sordariomycetes</taxon>
        <taxon>Hypocreomycetidae</taxon>
        <taxon>Hypocreales</taxon>
        <taxon>Ophiocordycipitaceae</taxon>
        <taxon>Hirsutella</taxon>
    </lineage>
</organism>
<evidence type="ECO:0000313" key="2">
    <source>
        <dbReference type="Proteomes" id="UP000824596"/>
    </source>
</evidence>
<gene>
    <name evidence="1" type="ORF">HRG_08612</name>
</gene>
<protein>
    <recommendedName>
        <fullName evidence="3">Amine oxidase domain-containing protein</fullName>
    </recommendedName>
</protein>
<evidence type="ECO:0000313" key="1">
    <source>
        <dbReference type="EMBL" id="KAH0960457.1"/>
    </source>
</evidence>
<dbReference type="EMBL" id="JAIZPD010000010">
    <property type="protein sequence ID" value="KAH0960457.1"/>
    <property type="molecule type" value="Genomic_DNA"/>
</dbReference>
<keyword evidence="2" id="KW-1185">Reference proteome</keyword>
<comment type="caution">
    <text evidence="1">The sequence shown here is derived from an EMBL/GenBank/DDBJ whole genome shotgun (WGS) entry which is preliminary data.</text>
</comment>
<name>A0A9P8MSV9_9HYPO</name>
<dbReference type="OrthoDB" id="5977668at2759"/>
<proteinExistence type="predicted"/>
<evidence type="ECO:0008006" key="3">
    <source>
        <dbReference type="Google" id="ProtNLM"/>
    </source>
</evidence>
<dbReference type="Proteomes" id="UP000824596">
    <property type="component" value="Unassembled WGS sequence"/>
</dbReference>
<accession>A0A9P8MSV9</accession>
<dbReference type="AlphaFoldDB" id="A0A9P8MSV9"/>
<sequence length="141" mass="15017">MLSSSREQHFDRVVLAVSPDVAARVFWPLASTLHEMPTKRVESYILSSEPGALSIASGQDSVAGCSHHCGEAWPAQVITVRTQFDGDASRTQALHAMPGGALVSTCLPGDGLEGGVTDCKLHQNLAHHRKQSRSAEHHGLG</sequence>
<dbReference type="RefSeq" id="XP_044717970.1">
    <property type="nucleotide sequence ID" value="XM_044867083.1"/>
</dbReference>